<evidence type="ECO:0000313" key="2">
    <source>
        <dbReference type="EMBL" id="GJT29523.1"/>
    </source>
</evidence>
<dbReference type="Proteomes" id="UP001151760">
    <property type="component" value="Unassembled WGS sequence"/>
</dbReference>
<evidence type="ECO:0000313" key="3">
    <source>
        <dbReference type="Proteomes" id="UP001151760"/>
    </source>
</evidence>
<feature type="region of interest" description="Disordered" evidence="1">
    <location>
        <begin position="1"/>
        <end position="49"/>
    </location>
</feature>
<proteinExistence type="predicted"/>
<gene>
    <name evidence="2" type="ORF">Tco_0909798</name>
</gene>
<feature type="compositionally biased region" description="Polar residues" evidence="1">
    <location>
        <begin position="1"/>
        <end position="13"/>
    </location>
</feature>
<evidence type="ECO:0000256" key="1">
    <source>
        <dbReference type="SAM" id="MobiDB-lite"/>
    </source>
</evidence>
<dbReference type="EMBL" id="BQNB010014550">
    <property type="protein sequence ID" value="GJT29523.1"/>
    <property type="molecule type" value="Genomic_DNA"/>
</dbReference>
<organism evidence="2 3">
    <name type="scientific">Tanacetum coccineum</name>
    <dbReference type="NCBI Taxonomy" id="301880"/>
    <lineage>
        <taxon>Eukaryota</taxon>
        <taxon>Viridiplantae</taxon>
        <taxon>Streptophyta</taxon>
        <taxon>Embryophyta</taxon>
        <taxon>Tracheophyta</taxon>
        <taxon>Spermatophyta</taxon>
        <taxon>Magnoliopsida</taxon>
        <taxon>eudicotyledons</taxon>
        <taxon>Gunneridae</taxon>
        <taxon>Pentapetalae</taxon>
        <taxon>asterids</taxon>
        <taxon>campanulids</taxon>
        <taxon>Asterales</taxon>
        <taxon>Asteraceae</taxon>
        <taxon>Asteroideae</taxon>
        <taxon>Anthemideae</taxon>
        <taxon>Anthemidinae</taxon>
        <taxon>Tanacetum</taxon>
    </lineage>
</organism>
<accession>A0ABQ5CT81</accession>
<name>A0ABQ5CT81_9ASTR</name>
<protein>
    <submittedName>
        <fullName evidence="2">Uncharacterized protein</fullName>
    </submittedName>
</protein>
<reference evidence="2" key="2">
    <citation type="submission" date="2022-01" db="EMBL/GenBank/DDBJ databases">
        <authorList>
            <person name="Yamashiro T."/>
            <person name="Shiraishi A."/>
            <person name="Satake H."/>
            <person name="Nakayama K."/>
        </authorList>
    </citation>
    <scope>NUCLEOTIDE SEQUENCE</scope>
</reference>
<reference evidence="2" key="1">
    <citation type="journal article" date="2022" name="Int. J. Mol. Sci.">
        <title>Draft Genome of Tanacetum Coccineum: Genomic Comparison of Closely Related Tanacetum-Family Plants.</title>
        <authorList>
            <person name="Yamashiro T."/>
            <person name="Shiraishi A."/>
            <person name="Nakayama K."/>
            <person name="Satake H."/>
        </authorList>
    </citation>
    <scope>NUCLEOTIDE SEQUENCE</scope>
</reference>
<feature type="compositionally biased region" description="Basic and acidic residues" evidence="1">
    <location>
        <begin position="21"/>
        <end position="36"/>
    </location>
</feature>
<sequence>MQVQKHMMMQSSPDAGFKPSGDNEKKVIEEPRKEGGDPSNKNDSVNNTNNINMLDDGYKHTISVNMFVIGLIPLD</sequence>
<comment type="caution">
    <text evidence="2">The sequence shown here is derived from an EMBL/GenBank/DDBJ whole genome shotgun (WGS) entry which is preliminary data.</text>
</comment>
<keyword evidence="3" id="KW-1185">Reference proteome</keyword>